<feature type="transmembrane region" description="Helical" evidence="6">
    <location>
        <begin position="25"/>
        <end position="45"/>
    </location>
</feature>
<dbReference type="InterPro" id="IPR011701">
    <property type="entry name" value="MFS"/>
</dbReference>
<evidence type="ECO:0000256" key="4">
    <source>
        <dbReference type="ARBA" id="ARBA00022989"/>
    </source>
</evidence>
<feature type="transmembrane region" description="Helical" evidence="6">
    <location>
        <begin position="153"/>
        <end position="171"/>
    </location>
</feature>
<dbReference type="RefSeq" id="WP_245695936.1">
    <property type="nucleotide sequence ID" value="NZ_FNCL01000001.1"/>
</dbReference>
<dbReference type="Pfam" id="PF07690">
    <property type="entry name" value="MFS_1"/>
    <property type="match status" value="1"/>
</dbReference>
<feature type="transmembrane region" description="Helical" evidence="6">
    <location>
        <begin position="123"/>
        <end position="141"/>
    </location>
</feature>
<dbReference type="PROSITE" id="PS50850">
    <property type="entry name" value="MFS"/>
    <property type="match status" value="1"/>
</dbReference>
<dbReference type="EMBL" id="FOZW01000002">
    <property type="protein sequence ID" value="SFS53422.1"/>
    <property type="molecule type" value="Genomic_DNA"/>
</dbReference>
<feature type="transmembrane region" description="Helical" evidence="6">
    <location>
        <begin position="257"/>
        <end position="279"/>
    </location>
</feature>
<comment type="subcellular location">
    <subcellularLocation>
        <location evidence="1">Cell membrane</location>
        <topology evidence="1">Multi-pass membrane protein</topology>
    </subcellularLocation>
</comment>
<keyword evidence="3 6" id="KW-0812">Transmembrane</keyword>
<dbReference type="Gene3D" id="1.20.1250.20">
    <property type="entry name" value="MFS general substrate transporter like domains"/>
    <property type="match status" value="2"/>
</dbReference>
<evidence type="ECO:0000256" key="6">
    <source>
        <dbReference type="SAM" id="Phobius"/>
    </source>
</evidence>
<evidence type="ECO:0000256" key="2">
    <source>
        <dbReference type="ARBA" id="ARBA00022475"/>
    </source>
</evidence>
<evidence type="ECO:0000313" key="9">
    <source>
        <dbReference type="Proteomes" id="UP000199392"/>
    </source>
</evidence>
<reference evidence="9" key="1">
    <citation type="submission" date="2016-10" db="EMBL/GenBank/DDBJ databases">
        <authorList>
            <person name="Varghese N."/>
            <person name="Submissions S."/>
        </authorList>
    </citation>
    <scope>NUCLEOTIDE SEQUENCE [LARGE SCALE GENOMIC DNA]</scope>
    <source>
        <strain evidence="9">DSM 26894</strain>
    </source>
</reference>
<feature type="transmembrane region" description="Helical" evidence="6">
    <location>
        <begin position="91"/>
        <end position="117"/>
    </location>
</feature>
<protein>
    <submittedName>
        <fullName evidence="8">MFS transporter, DHA1 family, arabinose polymer transporter</fullName>
    </submittedName>
</protein>
<dbReference type="STRING" id="311180.SAMN04488050_102159"/>
<evidence type="ECO:0000313" key="8">
    <source>
        <dbReference type="EMBL" id="SFS53422.1"/>
    </source>
</evidence>
<feature type="transmembrane region" description="Helical" evidence="6">
    <location>
        <begin position="222"/>
        <end position="245"/>
    </location>
</feature>
<dbReference type="AlphaFoldDB" id="A0A1I6QM64"/>
<keyword evidence="4 6" id="KW-1133">Transmembrane helix</keyword>
<accession>A0A1I6QM64</accession>
<evidence type="ECO:0000256" key="5">
    <source>
        <dbReference type="ARBA" id="ARBA00023136"/>
    </source>
</evidence>
<dbReference type="PANTHER" id="PTHR43124:SF3">
    <property type="entry name" value="CHLORAMPHENICOL EFFLUX PUMP RV0191"/>
    <property type="match status" value="1"/>
</dbReference>
<dbReference type="GO" id="GO:0022857">
    <property type="term" value="F:transmembrane transporter activity"/>
    <property type="evidence" value="ECO:0007669"/>
    <property type="project" value="InterPro"/>
</dbReference>
<dbReference type="Proteomes" id="UP000199392">
    <property type="component" value="Unassembled WGS sequence"/>
</dbReference>
<evidence type="ECO:0000259" key="7">
    <source>
        <dbReference type="PROSITE" id="PS50850"/>
    </source>
</evidence>
<sequence>MTDRAAHTAPASMAGSERQISARMVLFALAMGGFAIGTTEFAAMALLPSFARDLGVSEARAADAISAYALGVVVGAPVLAVAAAKMRKRMLLIWLMLAFAAFNTLSAMAPTFGLFTVSRFFSGLPHGAYFGVAALVAASIVPRNKRATAVSRVFLGLTIATTIGVPAASWLSQYIGWRSGFVIVGALSLATALAVYLKAPRTPADPNANPLRELGALKNRQVWLTLATGAVGFGGFFAVYTYIASTVQSTLGASEDMVAVMLMSAGVGMTIFNLLMGALADKNLNLTAFVSFGGGALVLALFPAAVSGGLWTMGVAVLCMSILGGVSTVMQTRLMNVAGEAQQLAASLHHAAFNVANAVGPFLAARVIAAGHDFPSSGYVGAALSAGGFVLFAITLWDARRSGIE</sequence>
<dbReference type="GO" id="GO:0005886">
    <property type="term" value="C:plasma membrane"/>
    <property type="evidence" value="ECO:0007669"/>
    <property type="project" value="UniProtKB-SubCell"/>
</dbReference>
<name>A0A1I6QM64_9RHOB</name>
<feature type="transmembrane region" description="Helical" evidence="6">
    <location>
        <begin position="351"/>
        <end position="372"/>
    </location>
</feature>
<evidence type="ECO:0000256" key="1">
    <source>
        <dbReference type="ARBA" id="ARBA00004651"/>
    </source>
</evidence>
<dbReference type="SUPFAM" id="SSF103473">
    <property type="entry name" value="MFS general substrate transporter"/>
    <property type="match status" value="1"/>
</dbReference>
<dbReference type="InterPro" id="IPR050189">
    <property type="entry name" value="MFS_Efflux_Transporters"/>
</dbReference>
<organism evidence="8 9">
    <name type="scientific">Alloyangia pacifica</name>
    <dbReference type="NCBI Taxonomy" id="311180"/>
    <lineage>
        <taxon>Bacteria</taxon>
        <taxon>Pseudomonadati</taxon>
        <taxon>Pseudomonadota</taxon>
        <taxon>Alphaproteobacteria</taxon>
        <taxon>Rhodobacterales</taxon>
        <taxon>Roseobacteraceae</taxon>
        <taxon>Alloyangia</taxon>
    </lineage>
</organism>
<keyword evidence="5 6" id="KW-0472">Membrane</keyword>
<keyword evidence="2" id="KW-1003">Cell membrane</keyword>
<dbReference type="InterPro" id="IPR020846">
    <property type="entry name" value="MFS_dom"/>
</dbReference>
<feature type="transmembrane region" description="Helical" evidence="6">
    <location>
        <begin position="177"/>
        <end position="197"/>
    </location>
</feature>
<gene>
    <name evidence="8" type="ORF">SAMN04488050_102159</name>
</gene>
<feature type="transmembrane region" description="Helical" evidence="6">
    <location>
        <begin position="378"/>
        <end position="397"/>
    </location>
</feature>
<feature type="transmembrane region" description="Helical" evidence="6">
    <location>
        <begin position="65"/>
        <end position="84"/>
    </location>
</feature>
<keyword evidence="9" id="KW-1185">Reference proteome</keyword>
<dbReference type="CDD" id="cd17324">
    <property type="entry name" value="MFS_NepI_like"/>
    <property type="match status" value="1"/>
</dbReference>
<dbReference type="PANTHER" id="PTHR43124">
    <property type="entry name" value="PURINE EFFLUX PUMP PBUE"/>
    <property type="match status" value="1"/>
</dbReference>
<dbReference type="InterPro" id="IPR036259">
    <property type="entry name" value="MFS_trans_sf"/>
</dbReference>
<feature type="transmembrane region" description="Helical" evidence="6">
    <location>
        <begin position="286"/>
        <end position="304"/>
    </location>
</feature>
<proteinExistence type="predicted"/>
<feature type="domain" description="Major facilitator superfamily (MFS) profile" evidence="7">
    <location>
        <begin position="25"/>
        <end position="400"/>
    </location>
</feature>
<feature type="transmembrane region" description="Helical" evidence="6">
    <location>
        <begin position="310"/>
        <end position="330"/>
    </location>
</feature>
<evidence type="ECO:0000256" key="3">
    <source>
        <dbReference type="ARBA" id="ARBA00022692"/>
    </source>
</evidence>